<dbReference type="AlphaFoldDB" id="A0A1D1YHZ8"/>
<feature type="compositionally biased region" description="Basic and acidic residues" evidence="1">
    <location>
        <begin position="7"/>
        <end position="21"/>
    </location>
</feature>
<gene>
    <name evidence="2" type="primary">HI_1466.1</name>
    <name evidence="2" type="ORF">g.28678</name>
</gene>
<dbReference type="EMBL" id="GDJX01013684">
    <property type="protein sequence ID" value="JAT54252.1"/>
    <property type="molecule type" value="Transcribed_RNA"/>
</dbReference>
<feature type="non-terminal residue" evidence="2">
    <location>
        <position position="1"/>
    </location>
</feature>
<keyword evidence="2" id="KW-0675">Receptor</keyword>
<accession>A0A1D1YHZ8</accession>
<dbReference type="InterPro" id="IPR008479">
    <property type="entry name" value="DUF760"/>
</dbReference>
<evidence type="ECO:0000313" key="2">
    <source>
        <dbReference type="EMBL" id="JAT54252.1"/>
    </source>
</evidence>
<sequence length="418" mass="47160">FQSATVDKGRERERERSRAEEEAVGMPTLASISPLPQPTLVLPRHRASSAFFLTRRRLSAGFPLGFRRARFVASSARSFDDLDARGRFRPTRSKNSIISNMIQEIEPLDVSLIQKDVPVNTVDAMKRTISSMLGLLPSNQFRVLVEAFWEPLSKLLVSSMMTGYTLRNAEYRLCLERNLDIHDELSEKPEAKTTDDASHNVFLDGTTAMFKLIQRNDLSNKSGESEEEPHGVELDIQGLGKMTPEVQKYILHLQSHLSAVEKEMHDIKRQNAALQMQHFVGEEKNDLLDYLRSLQPEKVAELSEPACPELRETIHSIVHGLLATLSPKMQTKAPPLSENASSGALNLGKDDCAELVENTSLHFQPLISVSRDYLARLLFWCMLLGHHIRGLEYRLELMELLTFTPNVVSRCEDEVAGE</sequence>
<feature type="region of interest" description="Disordered" evidence="1">
    <location>
        <begin position="1"/>
        <end position="31"/>
    </location>
</feature>
<protein>
    <submittedName>
        <fullName evidence="2">Putative TonB-dependent receptor HI_1466.1</fullName>
    </submittedName>
</protein>
<dbReference type="PANTHER" id="PTHR33598:SF2">
    <property type="entry name" value="MAR-BINDING FILAMENT-LIKE PROTEIN"/>
    <property type="match status" value="1"/>
</dbReference>
<organism evidence="2">
    <name type="scientific">Anthurium amnicola</name>
    <dbReference type="NCBI Taxonomy" id="1678845"/>
    <lineage>
        <taxon>Eukaryota</taxon>
        <taxon>Viridiplantae</taxon>
        <taxon>Streptophyta</taxon>
        <taxon>Embryophyta</taxon>
        <taxon>Tracheophyta</taxon>
        <taxon>Spermatophyta</taxon>
        <taxon>Magnoliopsida</taxon>
        <taxon>Liliopsida</taxon>
        <taxon>Araceae</taxon>
        <taxon>Pothoideae</taxon>
        <taxon>Potheae</taxon>
        <taxon>Anthurium</taxon>
    </lineage>
</organism>
<name>A0A1D1YHZ8_9ARAE</name>
<dbReference type="Pfam" id="PF05542">
    <property type="entry name" value="DUF760"/>
    <property type="match status" value="2"/>
</dbReference>
<dbReference type="PANTHER" id="PTHR33598">
    <property type="entry name" value="OS02G0833400 PROTEIN"/>
    <property type="match status" value="1"/>
</dbReference>
<proteinExistence type="predicted"/>
<reference evidence="2" key="1">
    <citation type="submission" date="2015-07" db="EMBL/GenBank/DDBJ databases">
        <title>Transcriptome Assembly of Anthurium amnicola.</title>
        <authorList>
            <person name="Suzuki J."/>
        </authorList>
    </citation>
    <scope>NUCLEOTIDE SEQUENCE</scope>
</reference>
<evidence type="ECO:0000256" key="1">
    <source>
        <dbReference type="SAM" id="MobiDB-lite"/>
    </source>
</evidence>